<evidence type="ECO:0000256" key="2">
    <source>
        <dbReference type="ARBA" id="ARBA00022475"/>
    </source>
</evidence>
<dbReference type="InterPro" id="IPR002293">
    <property type="entry name" value="AA/rel_permease1"/>
</dbReference>
<organism evidence="7 8">
    <name type="scientific">Candidatus Gallionella acididurans</name>
    <dbReference type="NCBI Taxonomy" id="1796491"/>
    <lineage>
        <taxon>Bacteria</taxon>
        <taxon>Pseudomonadati</taxon>
        <taxon>Pseudomonadota</taxon>
        <taxon>Betaproteobacteria</taxon>
        <taxon>Nitrosomonadales</taxon>
        <taxon>Gallionellaceae</taxon>
        <taxon>Gallionella</taxon>
    </lineage>
</organism>
<name>A0A139BUP9_9PROT</name>
<evidence type="ECO:0000256" key="4">
    <source>
        <dbReference type="ARBA" id="ARBA00022989"/>
    </source>
</evidence>
<proteinExistence type="predicted"/>
<feature type="transmembrane region" description="Helical" evidence="6">
    <location>
        <begin position="237"/>
        <end position="259"/>
    </location>
</feature>
<feature type="transmembrane region" description="Helical" evidence="6">
    <location>
        <begin position="45"/>
        <end position="67"/>
    </location>
</feature>
<evidence type="ECO:0000256" key="3">
    <source>
        <dbReference type="ARBA" id="ARBA00022692"/>
    </source>
</evidence>
<accession>A0A139BUP9</accession>
<dbReference type="InterPro" id="IPR050367">
    <property type="entry name" value="APC_superfamily"/>
</dbReference>
<dbReference type="EMBL" id="LSLI01000022">
    <property type="protein sequence ID" value="KXS32690.1"/>
    <property type="molecule type" value="Genomic_DNA"/>
</dbReference>
<gene>
    <name evidence="7" type="ORF">AWT59_1217</name>
</gene>
<dbReference type="AlphaFoldDB" id="A0A139BUP9"/>
<feature type="transmembrane region" description="Helical" evidence="6">
    <location>
        <begin position="159"/>
        <end position="177"/>
    </location>
</feature>
<feature type="transmembrane region" description="Helical" evidence="6">
    <location>
        <begin position="426"/>
        <end position="445"/>
    </location>
</feature>
<evidence type="ECO:0000313" key="8">
    <source>
        <dbReference type="Proteomes" id="UP000070578"/>
    </source>
</evidence>
<reference evidence="7 8" key="2">
    <citation type="submission" date="2016-03" db="EMBL/GenBank/DDBJ databases">
        <title>New uncultured bacterium of the family Gallionellaceae from acid mine drainage: description and reconstruction of genome based on metagenomic analysis of microbial community.</title>
        <authorList>
            <person name="Kadnikov V."/>
            <person name="Ivasenko D."/>
            <person name="Beletsky A."/>
            <person name="Mardanov A."/>
            <person name="Danilova E."/>
            <person name="Pimenov N."/>
            <person name="Karnachuk O."/>
            <person name="Ravin N."/>
        </authorList>
    </citation>
    <scope>NUCLEOTIDE SEQUENCE [LARGE SCALE GENOMIC DNA]</scope>
    <source>
        <strain evidence="7">ShG14-8</strain>
    </source>
</reference>
<keyword evidence="4 6" id="KW-1133">Transmembrane helix</keyword>
<keyword evidence="2" id="KW-1003">Cell membrane</keyword>
<feature type="transmembrane region" description="Helical" evidence="6">
    <location>
        <begin position="130"/>
        <end position="147"/>
    </location>
</feature>
<feature type="transmembrane region" description="Helical" evidence="6">
    <location>
        <begin position="12"/>
        <end position="33"/>
    </location>
</feature>
<feature type="transmembrane region" description="Helical" evidence="6">
    <location>
        <begin position="368"/>
        <end position="388"/>
    </location>
</feature>
<dbReference type="PANTHER" id="PTHR42770:SF7">
    <property type="entry name" value="MEMBRANE PROTEIN"/>
    <property type="match status" value="1"/>
</dbReference>
<dbReference type="Proteomes" id="UP000070578">
    <property type="component" value="Unassembled WGS sequence"/>
</dbReference>
<keyword evidence="5 6" id="KW-0472">Membrane</keyword>
<keyword evidence="3 6" id="KW-0812">Transmembrane</keyword>
<feature type="transmembrane region" description="Helical" evidence="6">
    <location>
        <begin position="284"/>
        <end position="307"/>
    </location>
</feature>
<comment type="subcellular location">
    <subcellularLocation>
        <location evidence="1">Cell membrane</location>
        <topology evidence="1">Multi-pass membrane protein</topology>
    </subcellularLocation>
</comment>
<feature type="transmembrane region" description="Helical" evidence="6">
    <location>
        <begin position="197"/>
        <end position="216"/>
    </location>
</feature>
<evidence type="ECO:0000256" key="6">
    <source>
        <dbReference type="SAM" id="Phobius"/>
    </source>
</evidence>
<sequence length="452" mass="48832">MQQKARLKKDSLGIGESVVMGVAGTAPAFSIAATTATLAATVGTLAPASLLYCGLIMFGVTFSYMHLNRINPNAGASYAWVGSIFNPVLGFFAGWALLVASSVFMVSATIPAATATLLLVRPELANDPSVVTFVAAGWLLAVSAIVVKGIKPTSYAQIVMTGVEIAVLVLIVLVAAIKFGTAPVHPFSLKWFSAAEFSPRLFSTGALIALFYFWGWDVTVNLNEETRDPGHAPGRGALWAMLIVLLLFLSFATITLMVLTDSEIEQSGTNIVFAVAGKLFPKPWSYMAVIAVMLSSIGTLETSILQFTRTMYAKGRDGALHPRYALLHKTWQTPWVATAVIAFLGVLFLFLSSYFPTVNLIIKDSINAIGFQVAFYYGLAGLACAWHYRKQMFHSTYNLVFLVLWPTLSAAFLFYIAVYSIPTFDITTNVVGLGGLAIGIVPLLLNRKRLRP</sequence>
<feature type="transmembrane region" description="Helical" evidence="6">
    <location>
        <begin position="335"/>
        <end position="356"/>
    </location>
</feature>
<dbReference type="GO" id="GO:0022857">
    <property type="term" value="F:transmembrane transporter activity"/>
    <property type="evidence" value="ECO:0007669"/>
    <property type="project" value="InterPro"/>
</dbReference>
<evidence type="ECO:0000313" key="7">
    <source>
        <dbReference type="EMBL" id="KXS32690.1"/>
    </source>
</evidence>
<reference evidence="7 8" key="1">
    <citation type="submission" date="2016-02" db="EMBL/GenBank/DDBJ databases">
        <authorList>
            <person name="Wen L."/>
            <person name="He K."/>
            <person name="Yang H."/>
        </authorList>
    </citation>
    <scope>NUCLEOTIDE SEQUENCE [LARGE SCALE GENOMIC DNA]</scope>
    <source>
        <strain evidence="7">ShG14-8</strain>
    </source>
</reference>
<dbReference type="Gene3D" id="1.20.1740.10">
    <property type="entry name" value="Amino acid/polyamine transporter I"/>
    <property type="match status" value="1"/>
</dbReference>
<evidence type="ECO:0000256" key="1">
    <source>
        <dbReference type="ARBA" id="ARBA00004651"/>
    </source>
</evidence>
<dbReference type="PANTHER" id="PTHR42770">
    <property type="entry name" value="AMINO ACID TRANSPORTER-RELATED"/>
    <property type="match status" value="1"/>
</dbReference>
<comment type="caution">
    <text evidence="7">The sequence shown here is derived from an EMBL/GenBank/DDBJ whole genome shotgun (WGS) entry which is preliminary data.</text>
</comment>
<dbReference type="PIRSF" id="PIRSF006060">
    <property type="entry name" value="AA_transporter"/>
    <property type="match status" value="1"/>
</dbReference>
<feature type="transmembrane region" description="Helical" evidence="6">
    <location>
        <begin position="400"/>
        <end position="420"/>
    </location>
</feature>
<dbReference type="PATRIC" id="fig|1796491.3.peg.1329"/>
<evidence type="ECO:0000256" key="5">
    <source>
        <dbReference type="ARBA" id="ARBA00023136"/>
    </source>
</evidence>
<dbReference type="GO" id="GO:0005886">
    <property type="term" value="C:plasma membrane"/>
    <property type="evidence" value="ECO:0007669"/>
    <property type="project" value="UniProtKB-SubCell"/>
</dbReference>
<protein>
    <submittedName>
        <fullName evidence="7">Putative amino acid transporter transmembrane protein</fullName>
    </submittedName>
</protein>
<feature type="transmembrane region" description="Helical" evidence="6">
    <location>
        <begin position="88"/>
        <end position="110"/>
    </location>
</feature>
<dbReference type="Pfam" id="PF13520">
    <property type="entry name" value="AA_permease_2"/>
    <property type="match status" value="1"/>
</dbReference>